<evidence type="ECO:0000259" key="6">
    <source>
        <dbReference type="Pfam" id="PF02884"/>
    </source>
</evidence>
<proteinExistence type="inferred from homology"/>
<dbReference type="InterPro" id="IPR011071">
    <property type="entry name" value="Lyase_8-like_C"/>
</dbReference>
<dbReference type="InterPro" id="IPR003159">
    <property type="entry name" value="Lyase_8_central_dom"/>
</dbReference>
<gene>
    <name evidence="8" type="ORF">C1I92_01785</name>
</gene>
<dbReference type="InterPro" id="IPR004103">
    <property type="entry name" value="Lyase_8_C"/>
</dbReference>
<dbReference type="GO" id="GO:0005576">
    <property type="term" value="C:extracellular region"/>
    <property type="evidence" value="ECO:0007669"/>
    <property type="project" value="InterPro"/>
</dbReference>
<dbReference type="Proteomes" id="UP000248764">
    <property type="component" value="Unassembled WGS sequence"/>
</dbReference>
<dbReference type="GO" id="GO:0005975">
    <property type="term" value="P:carbohydrate metabolic process"/>
    <property type="evidence" value="ECO:0007669"/>
    <property type="project" value="InterPro"/>
</dbReference>
<accession>A0A2W2CD55</accession>
<dbReference type="SUPFAM" id="SSF74650">
    <property type="entry name" value="Galactose mutarotase-like"/>
    <property type="match status" value="1"/>
</dbReference>
<keyword evidence="9" id="KW-1185">Reference proteome</keyword>
<dbReference type="PROSITE" id="PS51318">
    <property type="entry name" value="TAT"/>
    <property type="match status" value="1"/>
</dbReference>
<dbReference type="GO" id="GO:0016837">
    <property type="term" value="F:carbon-oxygen lyase activity, acting on polysaccharides"/>
    <property type="evidence" value="ECO:0007669"/>
    <property type="project" value="UniProtKB-ARBA"/>
</dbReference>
<comment type="similarity">
    <text evidence="1">Belongs to the polysaccharide lyase 8 family.</text>
</comment>
<dbReference type="SUPFAM" id="SSF49863">
    <property type="entry name" value="Hyaluronate lyase-like, C-terminal domain"/>
    <property type="match status" value="1"/>
</dbReference>
<feature type="active site" evidence="4">
    <location>
        <position position="290"/>
    </location>
</feature>
<feature type="domain" description="Polysaccharide lyase family 8 central" evidence="5">
    <location>
        <begin position="431"/>
        <end position="687"/>
    </location>
</feature>
<protein>
    <submittedName>
        <fullName evidence="8">Uncharacterized protein</fullName>
    </submittedName>
</protein>
<dbReference type="InterPro" id="IPR006311">
    <property type="entry name" value="TAT_signal"/>
</dbReference>
<dbReference type="InterPro" id="IPR014718">
    <property type="entry name" value="GH-type_carb-bd"/>
</dbReference>
<dbReference type="Pfam" id="PF08124">
    <property type="entry name" value="Lyase_8_N"/>
    <property type="match status" value="2"/>
</dbReference>
<dbReference type="Gene3D" id="1.50.10.100">
    <property type="entry name" value="Chondroitin AC/alginate lyase"/>
    <property type="match status" value="1"/>
</dbReference>
<evidence type="ECO:0000256" key="4">
    <source>
        <dbReference type="PIRSR" id="PIRSR638970-1"/>
    </source>
</evidence>
<feature type="domain" description="Polysaccharide lyase 8 N-terminal alpha-helical" evidence="7">
    <location>
        <begin position="278"/>
        <end position="390"/>
    </location>
</feature>
<evidence type="ECO:0000256" key="3">
    <source>
        <dbReference type="ARBA" id="ARBA00023239"/>
    </source>
</evidence>
<feature type="active site" evidence="4">
    <location>
        <position position="350"/>
    </location>
</feature>
<dbReference type="InterPro" id="IPR012970">
    <property type="entry name" value="Lyase_8_alpha_N"/>
</dbReference>
<evidence type="ECO:0000313" key="8">
    <source>
        <dbReference type="EMBL" id="PZF86247.1"/>
    </source>
</evidence>
<dbReference type="AlphaFoldDB" id="A0A2W2CD55"/>
<dbReference type="PANTHER" id="PTHR38481">
    <property type="entry name" value="HYALURONATE LYASE"/>
    <property type="match status" value="1"/>
</dbReference>
<evidence type="ECO:0000256" key="2">
    <source>
        <dbReference type="ARBA" id="ARBA00022729"/>
    </source>
</evidence>
<evidence type="ECO:0000259" key="7">
    <source>
        <dbReference type="Pfam" id="PF08124"/>
    </source>
</evidence>
<feature type="active site" evidence="4">
    <location>
        <position position="299"/>
    </location>
</feature>
<dbReference type="InterPro" id="IPR008929">
    <property type="entry name" value="Chondroitin_lyas"/>
</dbReference>
<dbReference type="SUPFAM" id="SSF48230">
    <property type="entry name" value="Chondroitin AC/alginate lyase"/>
    <property type="match status" value="1"/>
</dbReference>
<evidence type="ECO:0000256" key="1">
    <source>
        <dbReference type="ARBA" id="ARBA00006699"/>
    </source>
</evidence>
<dbReference type="PANTHER" id="PTHR38481:SF1">
    <property type="entry name" value="HYALURONATE LYASE"/>
    <property type="match status" value="1"/>
</dbReference>
<dbReference type="RefSeq" id="WP_111252939.1">
    <property type="nucleotide sequence ID" value="NZ_POTW01000003.1"/>
</dbReference>
<name>A0A2W2CD55_9ACTN</name>
<dbReference type="Pfam" id="PF02884">
    <property type="entry name" value="Lyase_8_C"/>
    <property type="match status" value="1"/>
</dbReference>
<keyword evidence="3" id="KW-0456">Lyase</keyword>
<evidence type="ECO:0000313" key="9">
    <source>
        <dbReference type="Proteomes" id="UP000248764"/>
    </source>
</evidence>
<dbReference type="InterPro" id="IPR011013">
    <property type="entry name" value="Gal_mutarotase_sf_dom"/>
</dbReference>
<dbReference type="Pfam" id="PF02278">
    <property type="entry name" value="Lyase_8"/>
    <property type="match status" value="1"/>
</dbReference>
<evidence type="ECO:0000259" key="5">
    <source>
        <dbReference type="Pfam" id="PF02278"/>
    </source>
</evidence>
<dbReference type="Gene3D" id="2.70.98.10">
    <property type="match status" value="1"/>
</dbReference>
<organism evidence="8 9">
    <name type="scientific">Jiangella anatolica</name>
    <dbReference type="NCBI Taxonomy" id="2670374"/>
    <lineage>
        <taxon>Bacteria</taxon>
        <taxon>Bacillati</taxon>
        <taxon>Actinomycetota</taxon>
        <taxon>Actinomycetes</taxon>
        <taxon>Jiangellales</taxon>
        <taxon>Jiangellaceae</taxon>
        <taxon>Jiangella</taxon>
    </lineage>
</organism>
<dbReference type="EMBL" id="POTW01000003">
    <property type="protein sequence ID" value="PZF86247.1"/>
    <property type="molecule type" value="Genomic_DNA"/>
</dbReference>
<feature type="domain" description="Polysaccharide lyase family 8 C-terminal" evidence="6">
    <location>
        <begin position="701"/>
        <end position="764"/>
    </location>
</feature>
<keyword evidence="2" id="KW-0732">Signal</keyword>
<comment type="caution">
    <text evidence="8">The sequence shown here is derived from an EMBL/GenBank/DDBJ whole genome shotgun (WGS) entry which is preliminary data.</text>
</comment>
<sequence length="891" mass="94106">MSGSNGISRRNVLIGGLGATAAALGIDLVRGPAGSAWAAPAITADPAAFAAARERWRRFYIPADLDVDDPLVAAPAQQLATTARTHLAGIDRAEPRLGVFTDAPFTSRATYQDSQRVSYSTRRLREMALAWAAGVLGADADAVLAAIQEALDFLTSDVWSTSGVRFGDWYDWDIAIPRTIHDTVVLTYDALTPGTAAAVVAGSKHFTPAIPTSGTFAAAGNRVWFCDCFVGRGLLGEDEDDVVAGRDGLLPVLAWADPDPRPPGLIDPQTENAAFFSHDGFYPDGSFVQHGQFPYIGLYGTSYLGSIPAITARTAGTEWQPDTGILWEWVWSAYEPWLFRSRVPDTVRGRQVDRPLGGRETGTSFLAGFIDLLASADATNRARLASLIKAELPYRGQPATAGLTLAQASIASAILADPGIAPRPPLTGTWVYGVMDRVLHRRADWIAVLAMHSWRMANAEKGLVENKRGWYQSDAAVMLYTSDIVQYDDAYWATIDSYRIPGVTIDTVARDPYPGGWANEYHNPSYWAGGVTAGDWGAAAIDLAGEPPSTMHGRFSRFFFEHGYVLLGAGITVGAGRTAETTVENRRVTQVSSGTLTVDGSAAGASGHFAAARWAHLAGTAGYLLLEPHDLTVVKEQRRGRPVDINTGATYAGATTERLHDYVTLVLPHGTASPPAGYAYAVLPGVSASATAAASAAPPYHVVVRTPDMQAVRDEPSGRTGFVFFTPGSASLVSTDTGAAVAVEEGDDELTVHVSDPTQESTTIVIQLAADVSGAIELDDGVELDLTADGATLTVDVAGLPGSTKAARLAWTPPTLTDLAGAVVRAARAGVASPDQEREVVNSVVRARRGGGGAAALSAVRAVLDTWAEQRPSAEVDAAIDLASRLVARMG</sequence>
<dbReference type="InterPro" id="IPR038970">
    <property type="entry name" value="Lyase_8"/>
</dbReference>
<feature type="domain" description="Polysaccharide lyase 8 N-terminal alpha-helical" evidence="7">
    <location>
        <begin position="58"/>
        <end position="255"/>
    </location>
</feature>
<dbReference type="GO" id="GO:0030246">
    <property type="term" value="F:carbohydrate binding"/>
    <property type="evidence" value="ECO:0007669"/>
    <property type="project" value="InterPro"/>
</dbReference>
<reference evidence="8 9" key="1">
    <citation type="submission" date="2018-01" db="EMBL/GenBank/DDBJ databases">
        <title>Draft genome sequence of Jiangella sp. GTF31.</title>
        <authorList>
            <person name="Sahin N."/>
            <person name="Ay H."/>
            <person name="Saygin H."/>
        </authorList>
    </citation>
    <scope>NUCLEOTIDE SEQUENCE [LARGE SCALE GENOMIC DNA]</scope>
    <source>
        <strain evidence="8 9">GTF31</strain>
    </source>
</reference>
<dbReference type="Gene3D" id="2.60.220.10">
    <property type="entry name" value="Polysaccharide lyase family 8-like, C-terminal"/>
    <property type="match status" value="1"/>
</dbReference>